<gene>
    <name evidence="1" type="ORF">LCI18_008827</name>
</gene>
<evidence type="ECO:0000313" key="1">
    <source>
        <dbReference type="EMBL" id="UPK97892.1"/>
    </source>
</evidence>
<organism evidence="1 2">
    <name type="scientific">Fusarium solani subsp. cucurbitae</name>
    <name type="common">Neocosmosporum cucurbitae</name>
    <dbReference type="NCBI Taxonomy" id="2747967"/>
    <lineage>
        <taxon>Eukaryota</taxon>
        <taxon>Fungi</taxon>
        <taxon>Dikarya</taxon>
        <taxon>Ascomycota</taxon>
        <taxon>Pezizomycotina</taxon>
        <taxon>Sordariomycetes</taxon>
        <taxon>Hypocreomycetidae</taxon>
        <taxon>Hypocreales</taxon>
        <taxon>Nectriaceae</taxon>
        <taxon>Fusarium</taxon>
        <taxon>Fusarium solani species complex</taxon>
    </lineage>
</organism>
<sequence length="474" mass="52905">MSPEAQARIRSYDAVHPSAGRQVTNRETGQSSGHAMNFNHYNAHHTPYAYPPAQPQLHGVIPSGNGQVPGVAYSHHHPNMAQHAQMQRGAMESFLKELDFKHEQQRSSIISVLEQSYACISQAAATIKNGVSRLLGGQQDANKTGELQERLRVTTQEKLNFEAQAKHLSAKNDTLHQMLQEAQDKLARALQERDEQRRLADGETLANSTKLTDDAVRGKWKELDYNISTLAKALAKYSPGRTTDDTVKHRFNAVSPSWRALIAKEDFREFILCAYLWMLVEGEVFDGKGGVWAGETAAAFKSLRGKLIARLPRKVDPTKRATHSLQQGARWLVQGSAILDSTWGYDRKALQHLTTTEVEALDSFLRFSKCDTGMIASRVAEEMKVILKSAVELDRMLMSSRALFLVRWPDMRQDTSELLVFDNTLMEAVAWEREVSPKSVVELIVSPSLVKLGNADGQNYDKHIALSKGSVVCN</sequence>
<evidence type="ECO:0000313" key="2">
    <source>
        <dbReference type="Proteomes" id="UP000830768"/>
    </source>
</evidence>
<dbReference type="Proteomes" id="UP000830768">
    <property type="component" value="Chromosome 8"/>
</dbReference>
<keyword evidence="2" id="KW-1185">Reference proteome</keyword>
<accession>A0ACD3Z9K9</accession>
<name>A0ACD3Z9K9_FUSSC</name>
<reference evidence="1" key="1">
    <citation type="submission" date="2021-11" db="EMBL/GenBank/DDBJ databases">
        <title>Fusarium solani-melongenae Genome sequencing and assembly.</title>
        <authorList>
            <person name="Xie S."/>
            <person name="Huang L."/>
            <person name="Zhang X."/>
        </authorList>
    </citation>
    <scope>NUCLEOTIDE SEQUENCE</scope>
    <source>
        <strain evidence="1">CRI 24-3</strain>
    </source>
</reference>
<dbReference type="EMBL" id="CP090036">
    <property type="protein sequence ID" value="UPK97892.1"/>
    <property type="molecule type" value="Genomic_DNA"/>
</dbReference>
<proteinExistence type="predicted"/>
<protein>
    <submittedName>
        <fullName evidence="1">Uncharacterized protein</fullName>
    </submittedName>
</protein>